<reference evidence="2" key="1">
    <citation type="submission" date="2022-03" db="EMBL/GenBank/DDBJ databases">
        <title>Genomic analyses of argali, domestic sheep and their hybrids provide insights into chromosomal evolution, heterosis and genetic basis of agronomic traits.</title>
        <authorList>
            <person name="Li M."/>
        </authorList>
    </citation>
    <scope>NUCLEOTIDE SEQUENCE</scope>
    <source>
        <strain evidence="2">CAU-MHL-2022a</strain>
        <tissue evidence="2">Skin</tissue>
    </source>
</reference>
<dbReference type="EMBL" id="JAKZEL010000003">
    <property type="protein sequence ID" value="KAI4545006.1"/>
    <property type="molecule type" value="Genomic_DNA"/>
</dbReference>
<feature type="compositionally biased region" description="Polar residues" evidence="1">
    <location>
        <begin position="794"/>
        <end position="808"/>
    </location>
</feature>
<evidence type="ECO:0000256" key="1">
    <source>
        <dbReference type="SAM" id="MobiDB-lite"/>
    </source>
</evidence>
<proteinExistence type="predicted"/>
<evidence type="ECO:0000313" key="3">
    <source>
        <dbReference type="Proteomes" id="UP001214576"/>
    </source>
</evidence>
<feature type="compositionally biased region" description="Acidic residues" evidence="1">
    <location>
        <begin position="1150"/>
        <end position="1163"/>
    </location>
</feature>
<keyword evidence="3" id="KW-1185">Reference proteome</keyword>
<dbReference type="PANTHER" id="PTHR47315:SF3">
    <property type="entry name" value="FIBROUS SHEATH-INTERACTING PROTEIN 2-LIKE"/>
    <property type="match status" value="1"/>
</dbReference>
<feature type="region of interest" description="Disordered" evidence="1">
    <location>
        <begin position="2226"/>
        <end position="2259"/>
    </location>
</feature>
<name>A0AAD4YFT6_OVIAM</name>
<evidence type="ECO:0000313" key="2">
    <source>
        <dbReference type="EMBL" id="KAI4545006.1"/>
    </source>
</evidence>
<feature type="region of interest" description="Disordered" evidence="1">
    <location>
        <begin position="1462"/>
        <end position="1544"/>
    </location>
</feature>
<protein>
    <recommendedName>
        <fullName evidence="4">Fibrous sheath interacting protein 2</fullName>
    </recommendedName>
</protein>
<dbReference type="PANTHER" id="PTHR47315">
    <property type="entry name" value="FIBROUS SHEATH INTERACTING PROTEIN 2"/>
    <property type="match status" value="1"/>
</dbReference>
<feature type="region of interest" description="Disordered" evidence="1">
    <location>
        <begin position="1950"/>
        <end position="2010"/>
    </location>
</feature>
<dbReference type="Proteomes" id="UP001214576">
    <property type="component" value="Unassembled WGS sequence"/>
</dbReference>
<organism evidence="2 3">
    <name type="scientific">Ovis ammon polii</name>
    <dbReference type="NCBI Taxonomy" id="230172"/>
    <lineage>
        <taxon>Eukaryota</taxon>
        <taxon>Metazoa</taxon>
        <taxon>Chordata</taxon>
        <taxon>Craniata</taxon>
        <taxon>Vertebrata</taxon>
        <taxon>Euteleostomi</taxon>
        <taxon>Mammalia</taxon>
        <taxon>Eutheria</taxon>
        <taxon>Laurasiatheria</taxon>
        <taxon>Artiodactyla</taxon>
        <taxon>Ruminantia</taxon>
        <taxon>Pecora</taxon>
        <taxon>Bovidae</taxon>
        <taxon>Caprinae</taxon>
        <taxon>Ovis</taxon>
    </lineage>
</organism>
<feature type="compositionally biased region" description="Polar residues" evidence="1">
    <location>
        <begin position="2247"/>
        <end position="2259"/>
    </location>
</feature>
<gene>
    <name evidence="2" type="ORF">MG293_005272</name>
</gene>
<feature type="region of interest" description="Disordered" evidence="1">
    <location>
        <begin position="747"/>
        <end position="821"/>
    </location>
</feature>
<feature type="compositionally biased region" description="Polar residues" evidence="1">
    <location>
        <begin position="770"/>
        <end position="780"/>
    </location>
</feature>
<feature type="region of interest" description="Disordered" evidence="1">
    <location>
        <begin position="1148"/>
        <end position="1181"/>
    </location>
</feature>
<comment type="caution">
    <text evidence="2">The sequence shown here is derived from an EMBL/GenBank/DDBJ whole genome shotgun (WGS) entry which is preliminary data.</text>
</comment>
<dbReference type="InterPro" id="IPR038891">
    <property type="entry name" value="FSIP2"/>
</dbReference>
<feature type="compositionally biased region" description="Polar residues" evidence="1">
    <location>
        <begin position="1976"/>
        <end position="1991"/>
    </location>
</feature>
<feature type="compositionally biased region" description="Basic and acidic residues" evidence="1">
    <location>
        <begin position="1950"/>
        <end position="1959"/>
    </location>
</feature>
<feature type="compositionally biased region" description="Basic and acidic residues" evidence="1">
    <location>
        <begin position="1501"/>
        <end position="1519"/>
    </location>
</feature>
<evidence type="ECO:0008006" key="4">
    <source>
        <dbReference type="Google" id="ProtNLM"/>
    </source>
</evidence>
<sequence length="2305" mass="265161">MRKLRSRGIDEVTKPCRFSFTLLVLIFHEMKPSKYNTEHMVSREPCRFSFTLLVLIFHEMKPSKYNTEHMVSREPCRFSFTLLVLIFHEMKPSKYNTEHMVSREPCRFSFTLLVLIFHEMKPSKYNTEHMVSREPCRFSFTLLVLIFHEMKPSKYNTEHMVSREPCRFSFTLLVLIFHEMKPSKYNTEHMVSREPCRFSFTLLVLIFHEMKPSKYNTEHMVSREPCRFSFTLLVLIFHEMKPSKYNTEHMVSREPCRFSFTLLVLIFHEMKPSKYNTEHMVSREPCRFSFTLLVLIFHEMKPSKYNTEHMVSREPCRFSFTLLVLIFHEMKPSKYNTEHMVSREPCRFSFTLLVLIFHEMKPSKYNTEHMVSREPCRFSFTLLVLIFHEMKPSKYNTEHMVSREPCRFSFTLLVLIFHEMKPSKYNTEHMVSREPCRFSFTLLVLIFHEMKPSKYNTEHMVSREPCRFSFTLLVLIFHEMKPSKYNTEHMVSREPCRFSFTLLVLIFHEMKPSKYNTEHMLYQPSYDFNLSDPYCRLLETSYKSLHDPHLKSYYRRKDILRRLKKDGYVTSNNKVVCSLKELNKYRQYLTRLKLDFERNYVREQKMTEKQVNKLYETKRAYDSHGNTQFQEWLLQENKQTTPDQELLIKQSLELNKLEHIAEKQNVLRIKEEERRHQDHIRRKLSLWRQTEEEWKTKEMLLLSKIGEEVKIEARFEEQRKKVKEDTHHKKKAQLEKKITYYLQKMQRNDLQREGSEENVFENRSQDETEGPSQHLYSSVKTPERRSTLLHSPHDVQSNTTEQKVTRANLSGEKAKKSSLNYEPDKLRSKISHGTDGIDQQKLLPSHRPHMQEEVHRCTRFQVLDRIGDALYDMLCKLTGDHPHSPLSDEQNTEGINKNLRTTSILQFSIKLISHTILEGIVLKLCGVETDGIFKNSEFKAISEHIDTDSLSFALLLEEMSRCYDIISSIASNVTWPGSQEVTNKGKTTAPKIGTTKEKHPNKLKTLALDVFEMVFAKLEELANRNLENLGAIICGNKKNKTYCESENTNICGNTHEKRLQSTLYRHAKKVSSTILKALQTELNMNLPDLKTCISKPLQEKQILKSLVNFILDAISPDMFNEPEPEETGIENYRYRPIYGNFLPVGADPDSYLEDPADTETESAGEERPAEDETKSDSLKQQELEKTLKTFEVELKEPKMSPVVPVVRNILNEIFQNDLIDQLKVFTLPQSHLCDIPHADDEPFAQTSVQSLDETVGPSVSEADVTIVADDFVRTIFQKLYSAAMTDRNESENRYNTITFPADISFPKPTRGGKSPVYSTILDRNPCTLQSTFNIGKRTKINVVEDIIQSILTNLEAFATSKVKALFCPHISFTVPVALPSQQDEIALQQPWLSTKDSYSEDQFSCCSMDHIPKECVAVISNDMVDVVLQNLTSAIMVRISADDSISPRLSTAFSDAFSKAEHQQSPIKDSVNGRAERQQPLVTDSVNERAKRKQPPVIDSVNERTRERFPFARKGRDIQLKSAASDDNQTTVLKKQDAKKSTPDPCEENAYCYFITKTILNRLKSFSTERIDLLLILDPETREKPDVGSEFTNCKQNDSVFLESNQMPLDVTVPKLSTAGTILNQEVTNYTLANYRENRRPAIHISQASLKEYADLIANTILTLIKNDIDLEIQKMYTYQNNTSFQENIASETVNDILKSLCNKISLKASGFYSKQDPDLVTQLAVQNEIVPGQRKMEDNTKLSLFSKYSAENQKTPEVENQRRTLEEIFRNGESGQEKTNSLLNVVKEILKKAYQRVLENTEHCSPFNELPHFTSDSKMKTSARKKALQSHISSVANDIVESVYTKMFSVIMTSLYENSETRGEMEASGSDGLLMNPSCFRELKQAEKSSVPPKPVIPQVYPYTGIGSASSLENSLLQFSPSRLGENLVQKVLKKITDFALLNLEENSSPKRQSDEILRPCNSKASPKGSPRASVKTNFKTKSKVTSLSKFGTKPQLGPSGAKAQSKTKLGSREKILKGSWSKTSVGLPHLLSIGEAKNPSLRAKLPTAELKVYARDILRNILQTTVNEFKEVRQNRAVANVNTLLSDQIERASGIVSAVLQGLHAMKNNLANPIKGSHSDDLKLPWGYFSTTSAANPEAHFSLENVSLQLDKLFPKEDIFKQMFDKWETESSNTEEDMKIKDKTSLDVPSYVRYSTGDSTKTVEPMEGLESEFKPSSSRSEAQAFSHSDQAVKGDYSLPEGTVLPVSSQKSSDTAQATLEHPMSFKETEEGENQRVLHYGPLKPVVNPDFVLHKGYSFKAAFI</sequence>
<accession>A0AAD4YFT6</accession>
<feature type="compositionally biased region" description="Basic and acidic residues" evidence="1">
    <location>
        <begin position="1164"/>
        <end position="1181"/>
    </location>
</feature>